<comment type="similarity">
    <text evidence="1 3">Belongs to the short-chain dehydrogenases/reductases (SDR) family.</text>
</comment>
<dbReference type="GO" id="GO:0004806">
    <property type="term" value="F:triacylglycerol lipase activity"/>
    <property type="evidence" value="ECO:0007669"/>
    <property type="project" value="TreeGrafter"/>
</dbReference>
<dbReference type="PANTHER" id="PTHR44169">
    <property type="entry name" value="NADPH-DEPENDENT 1-ACYLDIHYDROXYACETONE PHOSPHATE REDUCTASE"/>
    <property type="match status" value="1"/>
</dbReference>
<dbReference type="GO" id="GO:0019433">
    <property type="term" value="P:triglyceride catabolic process"/>
    <property type="evidence" value="ECO:0007669"/>
    <property type="project" value="TreeGrafter"/>
</dbReference>
<dbReference type="InterPro" id="IPR020904">
    <property type="entry name" value="Sc_DH/Rdtase_CS"/>
</dbReference>
<dbReference type="GO" id="GO:0005811">
    <property type="term" value="C:lipid droplet"/>
    <property type="evidence" value="ECO:0007669"/>
    <property type="project" value="TreeGrafter"/>
</dbReference>
<evidence type="ECO:0000256" key="2">
    <source>
        <dbReference type="ARBA" id="ARBA00023002"/>
    </source>
</evidence>
<evidence type="ECO:0000256" key="3">
    <source>
        <dbReference type="RuleBase" id="RU000363"/>
    </source>
</evidence>
<proteinExistence type="inferred from homology"/>
<gene>
    <name evidence="4" type="ORF">OEV98_00325</name>
</gene>
<dbReference type="PRINTS" id="PR00081">
    <property type="entry name" value="GDHRDH"/>
</dbReference>
<accession>A0AAE3IPI2</accession>
<dbReference type="Proteomes" id="UP001209318">
    <property type="component" value="Unassembled WGS sequence"/>
</dbReference>
<evidence type="ECO:0000256" key="1">
    <source>
        <dbReference type="ARBA" id="ARBA00006484"/>
    </source>
</evidence>
<dbReference type="GO" id="GO:0000140">
    <property type="term" value="F:acylglycerone-phosphate reductase (NADP+) activity"/>
    <property type="evidence" value="ECO:0007669"/>
    <property type="project" value="TreeGrafter"/>
</dbReference>
<dbReference type="InterPro" id="IPR036291">
    <property type="entry name" value="NAD(P)-bd_dom_sf"/>
</dbReference>
<evidence type="ECO:0000313" key="4">
    <source>
        <dbReference type="EMBL" id="MCU9612001.1"/>
    </source>
</evidence>
<dbReference type="PANTHER" id="PTHR44169:SF14">
    <property type="entry name" value="PROTEIN DLTE"/>
    <property type="match status" value="1"/>
</dbReference>
<dbReference type="AlphaFoldDB" id="A0AAE3IPI2"/>
<dbReference type="RefSeq" id="WP_263071136.1">
    <property type="nucleotide sequence ID" value="NZ_JAOUSF010000001.1"/>
</dbReference>
<sequence>MKISGNTVLITGGASGIGLALAERFLQNENEVIIVGRRQEKLAEVKEKYPQIHTRKCDIASTTERTALYEWIKSDFPNTNVLINNAGIQQQVNLLKAPYDWNYYQKEISINIEGPIHLSMLFIPHLITKSNATIINISSGLAIRPGVWVPIYSATKAAIHSFTVSLRHQLANTTIGVIEVFPPAVNTDLGGVGIHTSGAPLADFADSVFHRIKTGDIEIGYGDSEKRLHASKDEIDHGTKVAWESFLGKNPNF</sequence>
<dbReference type="Gene3D" id="3.40.50.720">
    <property type="entry name" value="NAD(P)-binding Rossmann-like Domain"/>
    <property type="match status" value="1"/>
</dbReference>
<dbReference type="PRINTS" id="PR00080">
    <property type="entry name" value="SDRFAMILY"/>
</dbReference>
<reference evidence="4" key="1">
    <citation type="submission" date="2022-10" db="EMBL/GenBank/DDBJ databases">
        <title>Description of Fervidibacillus gen. nov. in the family Fervidibacillaceae fam. nov. with two species, Fervidibacillus albus sp. nov., and Fervidibacillus halotolerans sp. nov., isolated from tidal flat sediments.</title>
        <authorList>
            <person name="Kwon K.K."/>
            <person name="Yang S.-H."/>
        </authorList>
    </citation>
    <scope>NUCLEOTIDE SEQUENCE</scope>
    <source>
        <strain evidence="4">JCM 19140</strain>
    </source>
</reference>
<dbReference type="InterPro" id="IPR002347">
    <property type="entry name" value="SDR_fam"/>
</dbReference>
<organism evidence="4 5">
    <name type="scientific">Perspicuibacillus lycopersici</name>
    <dbReference type="NCBI Taxonomy" id="1325689"/>
    <lineage>
        <taxon>Bacteria</taxon>
        <taxon>Bacillati</taxon>
        <taxon>Bacillota</taxon>
        <taxon>Bacilli</taxon>
        <taxon>Bacillales</taxon>
        <taxon>Bacillaceae</taxon>
        <taxon>Perspicuibacillus</taxon>
    </lineage>
</organism>
<name>A0AAE3IPI2_9BACI</name>
<dbReference type="EMBL" id="JAOUSF010000001">
    <property type="protein sequence ID" value="MCU9612001.1"/>
    <property type="molecule type" value="Genomic_DNA"/>
</dbReference>
<dbReference type="GO" id="GO:0006654">
    <property type="term" value="P:phosphatidic acid biosynthetic process"/>
    <property type="evidence" value="ECO:0007669"/>
    <property type="project" value="TreeGrafter"/>
</dbReference>
<dbReference type="Pfam" id="PF00106">
    <property type="entry name" value="adh_short"/>
    <property type="match status" value="1"/>
</dbReference>
<comment type="caution">
    <text evidence="4">The sequence shown here is derived from an EMBL/GenBank/DDBJ whole genome shotgun (WGS) entry which is preliminary data.</text>
</comment>
<evidence type="ECO:0000313" key="5">
    <source>
        <dbReference type="Proteomes" id="UP001209318"/>
    </source>
</evidence>
<keyword evidence="5" id="KW-1185">Reference proteome</keyword>
<protein>
    <submittedName>
        <fullName evidence="4">SDR family NAD(P)-dependent oxidoreductase</fullName>
    </submittedName>
</protein>
<keyword evidence="2" id="KW-0560">Oxidoreductase</keyword>
<dbReference type="PROSITE" id="PS00061">
    <property type="entry name" value="ADH_SHORT"/>
    <property type="match status" value="1"/>
</dbReference>
<dbReference type="SUPFAM" id="SSF51735">
    <property type="entry name" value="NAD(P)-binding Rossmann-fold domains"/>
    <property type="match status" value="1"/>
</dbReference>